<protein>
    <submittedName>
        <fullName evidence="4">Saccharopine dehydrogenase</fullName>
    </submittedName>
</protein>
<keyword evidence="1" id="KW-0560">Oxidoreductase</keyword>
<dbReference type="OrthoDB" id="10059875at2759"/>
<gene>
    <name evidence="4" type="ORF">GQ43DRAFT_447922</name>
</gene>
<dbReference type="Gene3D" id="3.30.360.10">
    <property type="entry name" value="Dihydrodipicolinate Reductase, domain 2"/>
    <property type="match status" value="2"/>
</dbReference>
<evidence type="ECO:0000259" key="3">
    <source>
        <dbReference type="Pfam" id="PF16653"/>
    </source>
</evidence>
<comment type="caution">
    <text evidence="4">The sequence shown here is derived from an EMBL/GenBank/DDBJ whole genome shotgun (WGS) entry which is preliminary data.</text>
</comment>
<dbReference type="GO" id="GO:0004753">
    <property type="term" value="F:saccharopine dehydrogenase activity"/>
    <property type="evidence" value="ECO:0007669"/>
    <property type="project" value="TreeGrafter"/>
</dbReference>
<dbReference type="Proteomes" id="UP000799536">
    <property type="component" value="Unassembled WGS sequence"/>
</dbReference>
<dbReference type="AlphaFoldDB" id="A0A9P4JP87"/>
<dbReference type="GO" id="GO:0005737">
    <property type="term" value="C:cytoplasm"/>
    <property type="evidence" value="ECO:0007669"/>
    <property type="project" value="TreeGrafter"/>
</dbReference>
<organism evidence="4 5">
    <name type="scientific">Delitschia confertaspora ATCC 74209</name>
    <dbReference type="NCBI Taxonomy" id="1513339"/>
    <lineage>
        <taxon>Eukaryota</taxon>
        <taxon>Fungi</taxon>
        <taxon>Dikarya</taxon>
        <taxon>Ascomycota</taxon>
        <taxon>Pezizomycotina</taxon>
        <taxon>Dothideomycetes</taxon>
        <taxon>Pleosporomycetidae</taxon>
        <taxon>Pleosporales</taxon>
        <taxon>Delitschiaceae</taxon>
        <taxon>Delitschia</taxon>
    </lineage>
</organism>
<evidence type="ECO:0000256" key="1">
    <source>
        <dbReference type="ARBA" id="ARBA00023002"/>
    </source>
</evidence>
<dbReference type="SUPFAM" id="SSF51735">
    <property type="entry name" value="NAD(P)-binding Rossmann-fold domains"/>
    <property type="match status" value="1"/>
</dbReference>
<dbReference type="InterPro" id="IPR051168">
    <property type="entry name" value="AASS"/>
</dbReference>
<dbReference type="Gene3D" id="3.40.50.720">
    <property type="entry name" value="NAD(P)-binding Rossmann-like Domain"/>
    <property type="match status" value="1"/>
</dbReference>
<evidence type="ECO:0000313" key="4">
    <source>
        <dbReference type="EMBL" id="KAF2202690.1"/>
    </source>
</evidence>
<dbReference type="GO" id="GO:0019878">
    <property type="term" value="P:lysine biosynthetic process via aminoadipic acid"/>
    <property type="evidence" value="ECO:0007669"/>
    <property type="project" value="TreeGrafter"/>
</dbReference>
<dbReference type="Pfam" id="PF16653">
    <property type="entry name" value="Sacchrp_dh_C"/>
    <property type="match status" value="1"/>
</dbReference>
<dbReference type="InterPro" id="IPR036291">
    <property type="entry name" value="NAD(P)-bd_dom_sf"/>
</dbReference>
<name>A0A9P4JP87_9PLEO</name>
<evidence type="ECO:0000313" key="5">
    <source>
        <dbReference type="Proteomes" id="UP000799536"/>
    </source>
</evidence>
<keyword evidence="5" id="KW-1185">Reference proteome</keyword>
<dbReference type="InterPro" id="IPR032095">
    <property type="entry name" value="Sacchrp_dh-like_C"/>
</dbReference>
<keyword evidence="2" id="KW-0028">Amino-acid biosynthesis</keyword>
<feature type="domain" description="Saccharopine dehydrogenase-like C-terminal" evidence="3">
    <location>
        <begin position="102"/>
        <end position="322"/>
    </location>
</feature>
<dbReference type="PANTHER" id="PTHR11133">
    <property type="entry name" value="SACCHAROPINE DEHYDROGENASE"/>
    <property type="match status" value="1"/>
</dbReference>
<keyword evidence="2" id="KW-0457">Lysine biosynthesis</keyword>
<evidence type="ECO:0000256" key="2">
    <source>
        <dbReference type="ARBA" id="ARBA00023154"/>
    </source>
</evidence>
<dbReference type="SUPFAM" id="SSF55347">
    <property type="entry name" value="Glyceraldehyde-3-phosphate dehydrogenase-like, C-terminal domain"/>
    <property type="match status" value="1"/>
</dbReference>
<sequence length="339" mass="37057">MIAPPCIEYLSSNPNNHITIVDYPNSTCAITLDVSDSTALDKQIAAHDLVISLIPYTYHPAVIQSALKSSTPRRHSINISPPIRVLFSVIKKAGITVLSKVGVDPRVGHFCVVKKIDEVRKFYPYCGGLPTPGNAGNPLGFKFSWSPHGTLLSQRNSARFLKDGVVVEIPSEQWMGSAGPYYVKNGYDFLTGHRSTFIPAIKSLLDFPNEAESQRIISGLQWMGILSSEKAKIVGGNLLATLCGESDLVRLEHKFVVEWDDGKTETFTSTLELLGDPDGYSTMSKAVVVTSGLATQLLLDGHPALSRLGVWAPYEKEICDLIRGVKGDEGVLRNFQQVQ</sequence>
<proteinExistence type="predicted"/>
<accession>A0A9P4JP87</accession>
<reference evidence="4" key="1">
    <citation type="journal article" date="2020" name="Stud. Mycol.">
        <title>101 Dothideomycetes genomes: a test case for predicting lifestyles and emergence of pathogens.</title>
        <authorList>
            <person name="Haridas S."/>
            <person name="Albert R."/>
            <person name="Binder M."/>
            <person name="Bloem J."/>
            <person name="Labutti K."/>
            <person name="Salamov A."/>
            <person name="Andreopoulos B."/>
            <person name="Baker S."/>
            <person name="Barry K."/>
            <person name="Bills G."/>
            <person name="Bluhm B."/>
            <person name="Cannon C."/>
            <person name="Castanera R."/>
            <person name="Culley D."/>
            <person name="Daum C."/>
            <person name="Ezra D."/>
            <person name="Gonzalez J."/>
            <person name="Henrissat B."/>
            <person name="Kuo A."/>
            <person name="Liang C."/>
            <person name="Lipzen A."/>
            <person name="Lutzoni F."/>
            <person name="Magnuson J."/>
            <person name="Mondo S."/>
            <person name="Nolan M."/>
            <person name="Ohm R."/>
            <person name="Pangilinan J."/>
            <person name="Park H.-J."/>
            <person name="Ramirez L."/>
            <person name="Alfaro M."/>
            <person name="Sun H."/>
            <person name="Tritt A."/>
            <person name="Yoshinaga Y."/>
            <person name="Zwiers L.-H."/>
            <person name="Turgeon B."/>
            <person name="Goodwin S."/>
            <person name="Spatafora J."/>
            <person name="Crous P."/>
            <person name="Grigoriev I."/>
        </authorList>
    </citation>
    <scope>NUCLEOTIDE SEQUENCE</scope>
    <source>
        <strain evidence="4">ATCC 74209</strain>
    </source>
</reference>
<dbReference type="EMBL" id="ML993927">
    <property type="protein sequence ID" value="KAF2202690.1"/>
    <property type="molecule type" value="Genomic_DNA"/>
</dbReference>
<dbReference type="PANTHER" id="PTHR11133:SF22">
    <property type="entry name" value="ALPHA-AMINOADIPIC SEMIALDEHYDE SYNTHASE, MITOCHONDRIAL"/>
    <property type="match status" value="1"/>
</dbReference>